<dbReference type="PANTHER" id="PTHR31279">
    <property type="entry name" value="PROTEIN EXORDIUM-LIKE 5"/>
    <property type="match status" value="1"/>
</dbReference>
<sequence length="109" mass="11931">MWYGQTDVIQKVAVETFIESLNNDRDVNFEPRVAVAPAKKKSRKPPKINVKIATQVEDAKYSVGKALSRGSLAGLVKKATDGLPADTVAVILAAKDVKFSYYSHLLPKD</sequence>
<keyword evidence="2" id="KW-0052">Apoplast</keyword>
<dbReference type="PANTHER" id="PTHR31279:SF13">
    <property type="entry name" value="PROTEIN EXORDIUM-LIKE 6"/>
    <property type="match status" value="1"/>
</dbReference>
<proteinExistence type="inferred from homology"/>
<dbReference type="GO" id="GO:0048046">
    <property type="term" value="C:apoplast"/>
    <property type="evidence" value="ECO:0007669"/>
    <property type="project" value="UniProtKB-SubCell"/>
</dbReference>
<gene>
    <name evidence="6" type="ORF">RJ640_028400</name>
</gene>
<dbReference type="Pfam" id="PF04674">
    <property type="entry name" value="Phi_1"/>
    <property type="match status" value="1"/>
</dbReference>
<evidence type="ECO:0000256" key="2">
    <source>
        <dbReference type="ARBA" id="ARBA00022523"/>
    </source>
</evidence>
<evidence type="ECO:0000256" key="5">
    <source>
        <dbReference type="ARBA" id="ARBA00023591"/>
    </source>
</evidence>
<evidence type="ECO:0000313" key="7">
    <source>
        <dbReference type="Proteomes" id="UP001187471"/>
    </source>
</evidence>
<comment type="caution">
    <text evidence="6">The sequence shown here is derived from an EMBL/GenBank/DDBJ whole genome shotgun (WGS) entry which is preliminary data.</text>
</comment>
<dbReference type="Proteomes" id="UP001187471">
    <property type="component" value="Unassembled WGS sequence"/>
</dbReference>
<dbReference type="InterPro" id="IPR006766">
    <property type="entry name" value="EXORDIUM-like"/>
</dbReference>
<dbReference type="EMBL" id="JAVXUO010002486">
    <property type="protein sequence ID" value="KAK2972872.1"/>
    <property type="molecule type" value="Genomic_DNA"/>
</dbReference>
<evidence type="ECO:0000256" key="4">
    <source>
        <dbReference type="ARBA" id="ARBA00022729"/>
    </source>
</evidence>
<keyword evidence="4" id="KW-0732">Signal</keyword>
<evidence type="ECO:0000256" key="3">
    <source>
        <dbReference type="ARBA" id="ARBA00022525"/>
    </source>
</evidence>
<dbReference type="AlphaFoldDB" id="A0AA88UF59"/>
<accession>A0AA88UF59</accession>
<evidence type="ECO:0000256" key="1">
    <source>
        <dbReference type="ARBA" id="ARBA00004271"/>
    </source>
</evidence>
<comment type="subcellular location">
    <subcellularLocation>
        <location evidence="1">Secreted</location>
        <location evidence="1">Extracellular space</location>
        <location evidence="1">Apoplast</location>
    </subcellularLocation>
</comment>
<reference evidence="6" key="1">
    <citation type="submission" date="2022-12" db="EMBL/GenBank/DDBJ databases">
        <title>Draft genome assemblies for two species of Escallonia (Escalloniales).</title>
        <authorList>
            <person name="Chanderbali A."/>
            <person name="Dervinis C."/>
            <person name="Anghel I."/>
            <person name="Soltis D."/>
            <person name="Soltis P."/>
            <person name="Zapata F."/>
        </authorList>
    </citation>
    <scope>NUCLEOTIDE SEQUENCE</scope>
    <source>
        <strain evidence="6">UCBG92.1500</strain>
        <tissue evidence="6">Leaf</tissue>
    </source>
</reference>
<organism evidence="6 7">
    <name type="scientific">Escallonia rubra</name>
    <dbReference type="NCBI Taxonomy" id="112253"/>
    <lineage>
        <taxon>Eukaryota</taxon>
        <taxon>Viridiplantae</taxon>
        <taxon>Streptophyta</taxon>
        <taxon>Embryophyta</taxon>
        <taxon>Tracheophyta</taxon>
        <taxon>Spermatophyta</taxon>
        <taxon>Magnoliopsida</taxon>
        <taxon>eudicotyledons</taxon>
        <taxon>Gunneridae</taxon>
        <taxon>Pentapetalae</taxon>
        <taxon>asterids</taxon>
        <taxon>campanulids</taxon>
        <taxon>Escalloniales</taxon>
        <taxon>Escalloniaceae</taxon>
        <taxon>Escallonia</taxon>
    </lineage>
</organism>
<evidence type="ECO:0000313" key="6">
    <source>
        <dbReference type="EMBL" id="KAK2972872.1"/>
    </source>
</evidence>
<comment type="similarity">
    <text evidence="5">Belongs to the EXORDIUM family.</text>
</comment>
<name>A0AA88UF59_9ASTE</name>
<keyword evidence="3" id="KW-0964">Secreted</keyword>
<protein>
    <submittedName>
        <fullName evidence="6">Uncharacterized protein</fullName>
    </submittedName>
</protein>
<keyword evidence="7" id="KW-1185">Reference proteome</keyword>